<dbReference type="RefSeq" id="WP_127739061.1">
    <property type="nucleotide sequence ID" value="NZ_CAJCKN010000076.1"/>
</dbReference>
<evidence type="ECO:0000313" key="2">
    <source>
        <dbReference type="EMBL" id="RVT61604.1"/>
    </source>
</evidence>
<reference evidence="2 3" key="1">
    <citation type="submission" date="2019-01" db="EMBL/GenBank/DDBJ databases">
        <title>Bacillus sp. M5HDSG1-1, whole genome shotgun sequence.</title>
        <authorList>
            <person name="Tuo L."/>
        </authorList>
    </citation>
    <scope>NUCLEOTIDE SEQUENCE [LARGE SCALE GENOMIC DNA]</scope>
    <source>
        <strain evidence="2 3">M5HDSG1-1</strain>
    </source>
</reference>
<organism evidence="2 3">
    <name type="scientific">Niallia taxi</name>
    <dbReference type="NCBI Taxonomy" id="2499688"/>
    <lineage>
        <taxon>Bacteria</taxon>
        <taxon>Bacillati</taxon>
        <taxon>Bacillota</taxon>
        <taxon>Bacilli</taxon>
        <taxon>Bacillales</taxon>
        <taxon>Bacillaceae</taxon>
        <taxon>Niallia</taxon>
    </lineage>
</organism>
<proteinExistence type="predicted"/>
<dbReference type="GeneID" id="87616746"/>
<dbReference type="EMBL" id="RZTZ01000005">
    <property type="protein sequence ID" value="RVT61604.1"/>
    <property type="molecule type" value="Genomic_DNA"/>
</dbReference>
<sequence length="64" mass="7232">MNKLKVFFIILITLLIISTVGFIIVGKYQIGFGIGSFAILIIGGITNYYSAKSNDYIYQNKHKR</sequence>
<dbReference type="Proteomes" id="UP000288024">
    <property type="component" value="Unassembled WGS sequence"/>
</dbReference>
<comment type="caution">
    <text evidence="2">The sequence shown here is derived from an EMBL/GenBank/DDBJ whole genome shotgun (WGS) entry which is preliminary data.</text>
</comment>
<keyword evidence="3" id="KW-1185">Reference proteome</keyword>
<feature type="transmembrane region" description="Helical" evidence="1">
    <location>
        <begin position="7"/>
        <end position="24"/>
    </location>
</feature>
<name>A0A3S2X2I2_9BACI</name>
<protein>
    <submittedName>
        <fullName evidence="2">Uncharacterized protein</fullName>
    </submittedName>
</protein>
<keyword evidence="1" id="KW-1133">Transmembrane helix</keyword>
<feature type="transmembrane region" description="Helical" evidence="1">
    <location>
        <begin position="30"/>
        <end position="51"/>
    </location>
</feature>
<dbReference type="AlphaFoldDB" id="A0A3S2X2I2"/>
<accession>A0A3S2X2I2</accession>
<gene>
    <name evidence="2" type="ORF">EM808_15280</name>
</gene>
<keyword evidence="1" id="KW-0812">Transmembrane</keyword>
<evidence type="ECO:0000313" key="3">
    <source>
        <dbReference type="Proteomes" id="UP000288024"/>
    </source>
</evidence>
<keyword evidence="1" id="KW-0472">Membrane</keyword>
<evidence type="ECO:0000256" key="1">
    <source>
        <dbReference type="SAM" id="Phobius"/>
    </source>
</evidence>